<dbReference type="Proteomes" id="UP001465976">
    <property type="component" value="Unassembled WGS sequence"/>
</dbReference>
<comment type="caution">
    <text evidence="2">The sequence shown here is derived from an EMBL/GenBank/DDBJ whole genome shotgun (WGS) entry which is preliminary data.</text>
</comment>
<evidence type="ECO:0000256" key="1">
    <source>
        <dbReference type="SAM" id="MobiDB-lite"/>
    </source>
</evidence>
<protein>
    <submittedName>
        <fullName evidence="2">Uncharacterized protein</fullName>
    </submittedName>
</protein>
<feature type="region of interest" description="Disordered" evidence="1">
    <location>
        <begin position="1"/>
        <end position="30"/>
    </location>
</feature>
<accession>A0ABR3EKX4</accession>
<sequence length="204" mass="23312">MSRQPPTPYPPDKPAEVPPSTQSSATRDEEAHLDVSENMFLETMLPLTLLFYSYADTFSLYPNLTNRDLRTDGGMVKRWWTAFTRCRDIGSEFELNVGAASAEDESETWSTYGELGDTEDEDEFKDMPPLMSVDFGIEDTLWGRHQDLSISLDEVGMPLQRPEGQVWPDEGARRMDGSENRDDFLEQYLLTLSYDVLCHSGRYD</sequence>
<gene>
    <name evidence="2" type="ORF">V5O48_018519</name>
</gene>
<reference evidence="2 3" key="1">
    <citation type="submission" date="2024-02" db="EMBL/GenBank/DDBJ databases">
        <title>A draft genome for the cacao thread blight pathogen Marasmius crinis-equi.</title>
        <authorList>
            <person name="Cohen S.P."/>
            <person name="Baruah I.K."/>
            <person name="Amoako-Attah I."/>
            <person name="Bukari Y."/>
            <person name="Meinhardt L.W."/>
            <person name="Bailey B.A."/>
        </authorList>
    </citation>
    <scope>NUCLEOTIDE SEQUENCE [LARGE SCALE GENOMIC DNA]</scope>
    <source>
        <strain evidence="2 3">GH-76</strain>
    </source>
</reference>
<feature type="compositionally biased region" description="Pro residues" evidence="1">
    <location>
        <begin position="1"/>
        <end position="12"/>
    </location>
</feature>
<name>A0ABR3EKX4_9AGAR</name>
<organism evidence="2 3">
    <name type="scientific">Marasmius crinis-equi</name>
    <dbReference type="NCBI Taxonomy" id="585013"/>
    <lineage>
        <taxon>Eukaryota</taxon>
        <taxon>Fungi</taxon>
        <taxon>Dikarya</taxon>
        <taxon>Basidiomycota</taxon>
        <taxon>Agaricomycotina</taxon>
        <taxon>Agaricomycetes</taxon>
        <taxon>Agaricomycetidae</taxon>
        <taxon>Agaricales</taxon>
        <taxon>Marasmiineae</taxon>
        <taxon>Marasmiaceae</taxon>
        <taxon>Marasmius</taxon>
    </lineage>
</organism>
<evidence type="ECO:0000313" key="2">
    <source>
        <dbReference type="EMBL" id="KAL0563547.1"/>
    </source>
</evidence>
<evidence type="ECO:0000313" key="3">
    <source>
        <dbReference type="Proteomes" id="UP001465976"/>
    </source>
</evidence>
<keyword evidence="3" id="KW-1185">Reference proteome</keyword>
<proteinExistence type="predicted"/>
<dbReference type="EMBL" id="JBAHYK010003399">
    <property type="protein sequence ID" value="KAL0563547.1"/>
    <property type="molecule type" value="Genomic_DNA"/>
</dbReference>